<dbReference type="PANTHER" id="PTHR47432">
    <property type="entry name" value="CELL WALL ASSEMBLY REGULATOR SMI1"/>
    <property type="match status" value="1"/>
</dbReference>
<organism evidence="2 3">
    <name type="scientific">Allokutzneria albata</name>
    <name type="common">Kibdelosporangium albatum</name>
    <dbReference type="NCBI Taxonomy" id="211114"/>
    <lineage>
        <taxon>Bacteria</taxon>
        <taxon>Bacillati</taxon>
        <taxon>Actinomycetota</taxon>
        <taxon>Actinomycetes</taxon>
        <taxon>Pseudonocardiales</taxon>
        <taxon>Pseudonocardiaceae</taxon>
        <taxon>Allokutzneria</taxon>
    </lineage>
</organism>
<dbReference type="EMBL" id="LT629701">
    <property type="protein sequence ID" value="SDM66020.1"/>
    <property type="molecule type" value="Genomic_DNA"/>
</dbReference>
<dbReference type="OrthoDB" id="4759758at2"/>
<gene>
    <name evidence="2" type="ORF">SAMN04489726_2771</name>
</gene>
<dbReference type="SMART" id="SM00860">
    <property type="entry name" value="SMI1_KNR4"/>
    <property type="match status" value="1"/>
</dbReference>
<dbReference type="InterPro" id="IPR037883">
    <property type="entry name" value="Knr4/Smi1-like_sf"/>
</dbReference>
<sequence length="527" mass="56562">MTNDVPAAARVIAKDFASQAGAGWQRIIMQLTCTSGGSSMRAEVDTGGYLRSDWQSLSALREDVLESAGAEAAVIELVVRASGGFELSYVAGAGQLHPATQVFDREFRLPGHPRPGMPLPAAARPGCAPTDPAVLAEVTALVDEFALRYKEIKGESPQWPPGATEAEVAAAEAQLGARLPEDLRALYRNLASDPEETGLLGRYSILPLKMVVEYYGEGEPGSLGRHDGLFDNHAVVFDSDPPLHVKRLSRNDWWITVAGDFAMNHLAVDLDPAEHGHAGQIFEYGRDIYGPVRYVATSVSVMLAEVLDELRAGRCEVHEDSPHLQTSPGFDDRGVRDHEEVLHEFGDADLAGAVAKLDRPERVQRLFVNDAAELDLAALAPLTGLRELAVNRAASVSPRPADIPSLERLEITADRVDLGCLAEHPALWDVKLSGAAVTISPLRTVVRLDLSGAEVVDLEALAELPNLRVLTLDHAQWRRLGEAGRLPSGLAAASCSGMVPLADAVEWARGFGREVELCTVTGALSDS</sequence>
<dbReference type="STRING" id="211114.SAMN04489726_2771"/>
<name>A0A1G9V1Q5_ALLAB</name>
<reference evidence="2 3" key="1">
    <citation type="submission" date="2016-10" db="EMBL/GenBank/DDBJ databases">
        <authorList>
            <person name="de Groot N.N."/>
        </authorList>
    </citation>
    <scope>NUCLEOTIDE SEQUENCE [LARGE SCALE GENOMIC DNA]</scope>
    <source>
        <strain evidence="2 3">DSM 44149</strain>
    </source>
</reference>
<evidence type="ECO:0000313" key="2">
    <source>
        <dbReference type="EMBL" id="SDM66020.1"/>
    </source>
</evidence>
<protein>
    <submittedName>
        <fullName evidence="2">Cell wall assembly regulator SMI1</fullName>
    </submittedName>
</protein>
<dbReference type="AlphaFoldDB" id="A0A1G9V1Q5"/>
<accession>A0A1G9V1Q5</accession>
<evidence type="ECO:0000313" key="3">
    <source>
        <dbReference type="Proteomes" id="UP000183376"/>
    </source>
</evidence>
<dbReference type="Proteomes" id="UP000183376">
    <property type="component" value="Chromosome I"/>
</dbReference>
<dbReference type="InterPro" id="IPR018958">
    <property type="entry name" value="Knr4/Smi1-like_dom"/>
</dbReference>
<proteinExistence type="predicted"/>
<dbReference type="Gene3D" id="3.80.10.10">
    <property type="entry name" value="Ribonuclease Inhibitor"/>
    <property type="match status" value="1"/>
</dbReference>
<dbReference type="InterPro" id="IPR032675">
    <property type="entry name" value="LRR_dom_sf"/>
</dbReference>
<dbReference type="SUPFAM" id="SSF160631">
    <property type="entry name" value="SMI1/KNR4-like"/>
    <property type="match status" value="1"/>
</dbReference>
<dbReference type="Pfam" id="PF09346">
    <property type="entry name" value="SMI1_KNR4"/>
    <property type="match status" value="1"/>
</dbReference>
<dbReference type="RefSeq" id="WP_052407675.1">
    <property type="nucleotide sequence ID" value="NZ_JOEF01000018.1"/>
</dbReference>
<feature type="domain" description="Knr4/Smi1-like" evidence="1">
    <location>
        <begin position="162"/>
        <end position="309"/>
    </location>
</feature>
<dbReference type="PANTHER" id="PTHR47432:SF1">
    <property type="entry name" value="CELL WALL ASSEMBLY REGULATOR SMI1"/>
    <property type="match status" value="1"/>
</dbReference>
<evidence type="ECO:0000259" key="1">
    <source>
        <dbReference type="SMART" id="SM00860"/>
    </source>
</evidence>
<dbReference type="InterPro" id="IPR051873">
    <property type="entry name" value="KNR4/SMI1_regulator"/>
</dbReference>
<dbReference type="eggNOG" id="COG4282">
    <property type="taxonomic scope" value="Bacteria"/>
</dbReference>
<keyword evidence="3" id="KW-1185">Reference proteome</keyword>